<feature type="compositionally biased region" description="Low complexity" evidence="1">
    <location>
        <begin position="1112"/>
        <end position="1124"/>
    </location>
</feature>
<feature type="region of interest" description="Disordered" evidence="1">
    <location>
        <begin position="543"/>
        <end position="581"/>
    </location>
</feature>
<reference evidence="3" key="1">
    <citation type="submission" date="2023-03" db="EMBL/GenBank/DDBJ databases">
        <title>Mating type loci evolution in Malassezia.</title>
        <authorList>
            <person name="Coelho M.A."/>
        </authorList>
    </citation>
    <scope>NUCLEOTIDE SEQUENCE</scope>
    <source>
        <strain evidence="3">CBS 9557</strain>
    </source>
</reference>
<feature type="compositionally biased region" description="Basic and acidic residues" evidence="1">
    <location>
        <begin position="1231"/>
        <end position="1244"/>
    </location>
</feature>
<feature type="region of interest" description="Disordered" evidence="1">
    <location>
        <begin position="19"/>
        <end position="44"/>
    </location>
</feature>
<feature type="compositionally biased region" description="Low complexity" evidence="1">
    <location>
        <begin position="754"/>
        <end position="777"/>
    </location>
</feature>
<evidence type="ECO:0000256" key="1">
    <source>
        <dbReference type="SAM" id="MobiDB-lite"/>
    </source>
</evidence>
<accession>A0AAF0ERY0</accession>
<sequence length="1421" mass="153612">MSSGAGVESVRASFVSARSEFTSTDLGRSSFDRPNSRASSSYTSARPLSAFQPLDGSNHARPQSQLFHAPPRLSMSVSGSNMQITFKSIDLRNALQLHEAQARKLYMEGYLLIRHALGVDGQPDHRSDHFNTWTECFVQLSGTVLSFWEASALDRATAEGTEVAPTFMNITDAMVDYIGMYVDAPFSDPGKRRTLYHVFAINSAGSNRVLFCFPLPPPCDPTKVHQRLSPKNEQHPEHKPVTEWYQLGNRYLQSWINAVRLASWERLRLDEIYTGALIRARLSAVKGYESTDVSNIMVRSPLSKGRFETWVRARFMGSTEWRHCWMVLQSHWSDEANSSGLRHFLRLGGAGDRSSRLLSQSDANSHMEPPAPPPGVLASPAVALFYESKRSRQPFASLWHVRHVYALYPSRPDLVEDSVLFKAEGSLPQSQIVSATHRPRTSGWVMFMPDTSGPHGKVANAEMMKCIIAFMDAFRLYGRPEHFVWDPRNPASPFFAYPIGQYKNHLFLDRALTEYLDISVEDHLQSRQMLHDVMAARMRGENTAMLPPLPPIPRHTSSADMEAQDQPEAPSDVLSHEAQASHMDTGWAVSQDAVPVSMTTTESLSPANAPKEFHDTWPASSKDDMPADASIGGASNLVPSASEEPARLATTYFSSHANAPAAPSSTDEAGALAPVSSSTKRQTLKAGAFQSLMRSLPAKDTPATLASDSNAAFDQAYREYDVHDPTPMSFSDDDAYFTQKSAAIHALENDHDSPTVASAPSETTPAPPSSSSFPSARPEQKDDVVYQVINHRHDEIYHWPIPPQNDAPELSPIQEASSAGGEAAPSNLDASNARPLPQHQPRHSEATSPTVSSSHTFASERPPIQVKVLPKPTARSSSGSRPLPIPGQAGSAAPPGTTASWPDVQPKPVATMAAPPRPLPTVSTSQISPASQGSSPSPAIPSSLSFLAPSVPSTSTAPAPAPTSTVPSIPPGSRADQNAGPSRHVSGTDSDLVQRYLDEDLGSSSVPISSTAPSSSTATALRSVPGTSKPQSPVPSDEPQEDETWLYGAPDLEPSSLPLELQNPVIAEQEAAQAAKEQEAAQAASQEPLAYPSSFGRKNKQAHRDSSPLLYGASRPGRAPGAASVASHDWVDYDEDEGLGANIPASPSLASTSLPGAVSRRGSSPPEPDARLSSYGNLSATSTPTASAMSFRSKNASSTSLGRTTFVKFEEQAPSQSPYLPHGLLASSPQDKVDRSARTREQGVRDSGQTLVSMPQKPPPPQAGLMGAIHSRERRTVQGERELPPSRPVSMSASRSSQSPAGPGMTRSISQQQMMMNMYYWQQQQMMMMMGMMPPGMPGMTRESFLAQQQAMQAAQQAYFQAYAQHTGMPMMPFPPMPDMSGGPAREPSAWPNQPRTSESGGSQSHVDSPPHMLYGSRPPT</sequence>
<feature type="domain" description="Skg3/CAF120-like PH-like" evidence="2">
    <location>
        <begin position="293"/>
        <end position="495"/>
    </location>
</feature>
<feature type="compositionally biased region" description="Polar residues" evidence="1">
    <location>
        <begin position="1190"/>
        <end position="1203"/>
    </location>
</feature>
<feature type="region of interest" description="Disordered" evidence="1">
    <location>
        <begin position="355"/>
        <end position="374"/>
    </location>
</feature>
<feature type="compositionally biased region" description="Low complexity" evidence="1">
    <location>
        <begin position="1288"/>
        <end position="1304"/>
    </location>
</feature>
<dbReference type="Gene3D" id="2.30.29.30">
    <property type="entry name" value="Pleckstrin-homology domain (PH domain)/Phosphotyrosine-binding domain (PTB)"/>
    <property type="match status" value="1"/>
</dbReference>
<dbReference type="Pfam" id="PF25381">
    <property type="entry name" value="PH_26"/>
    <property type="match status" value="1"/>
</dbReference>
<evidence type="ECO:0000259" key="2">
    <source>
        <dbReference type="Pfam" id="PF25381"/>
    </source>
</evidence>
<feature type="compositionally biased region" description="Low complexity" evidence="1">
    <location>
        <begin position="1179"/>
        <end position="1188"/>
    </location>
</feature>
<feature type="compositionally biased region" description="Basic and acidic residues" evidence="1">
    <location>
        <begin position="611"/>
        <end position="625"/>
    </location>
</feature>
<dbReference type="EMBL" id="CP119894">
    <property type="protein sequence ID" value="WFD27152.1"/>
    <property type="molecule type" value="Genomic_DNA"/>
</dbReference>
<feature type="compositionally biased region" description="Low complexity" evidence="1">
    <location>
        <begin position="923"/>
        <end position="967"/>
    </location>
</feature>
<feature type="compositionally biased region" description="Polar residues" evidence="1">
    <location>
        <begin position="19"/>
        <end position="29"/>
    </location>
</feature>
<feature type="region of interest" description="Disordered" evidence="1">
    <location>
        <begin position="657"/>
        <end position="681"/>
    </location>
</feature>
<feature type="region of interest" description="Disordered" evidence="1">
    <location>
        <begin position="1373"/>
        <end position="1421"/>
    </location>
</feature>
<feature type="compositionally biased region" description="Basic and acidic residues" evidence="1">
    <location>
        <begin position="1270"/>
        <end position="1284"/>
    </location>
</feature>
<feature type="compositionally biased region" description="Polar residues" evidence="1">
    <location>
        <begin position="975"/>
        <end position="991"/>
    </location>
</feature>
<evidence type="ECO:0000313" key="3">
    <source>
        <dbReference type="EMBL" id="WFD27152.1"/>
    </source>
</evidence>
<feature type="region of interest" description="Disordered" evidence="1">
    <location>
        <begin position="598"/>
        <end position="642"/>
    </location>
</feature>
<keyword evidence="4" id="KW-1185">Reference proteome</keyword>
<proteinExistence type="predicted"/>
<organism evidence="3 4">
    <name type="scientific">Malassezia nana</name>
    <dbReference type="NCBI Taxonomy" id="180528"/>
    <lineage>
        <taxon>Eukaryota</taxon>
        <taxon>Fungi</taxon>
        <taxon>Dikarya</taxon>
        <taxon>Basidiomycota</taxon>
        <taxon>Ustilaginomycotina</taxon>
        <taxon>Malasseziomycetes</taxon>
        <taxon>Malasseziales</taxon>
        <taxon>Malasseziaceae</taxon>
        <taxon>Malassezia</taxon>
    </lineage>
</organism>
<feature type="compositionally biased region" description="Low complexity" evidence="1">
    <location>
        <begin position="1003"/>
        <end position="1020"/>
    </location>
</feature>
<feature type="compositionally biased region" description="Low complexity" evidence="1">
    <location>
        <begin position="815"/>
        <end position="824"/>
    </location>
</feature>
<feature type="region of interest" description="Disordered" evidence="1">
    <location>
        <begin position="750"/>
        <end position="780"/>
    </location>
</feature>
<feature type="compositionally biased region" description="Low complexity" evidence="1">
    <location>
        <begin position="1144"/>
        <end position="1155"/>
    </location>
</feature>
<feature type="region of interest" description="Disordered" evidence="1">
    <location>
        <begin position="798"/>
        <end position="1307"/>
    </location>
</feature>
<dbReference type="InterPro" id="IPR011993">
    <property type="entry name" value="PH-like_dom_sf"/>
</dbReference>
<feature type="compositionally biased region" description="Polar residues" evidence="1">
    <location>
        <begin position="846"/>
        <end position="857"/>
    </location>
</feature>
<dbReference type="InterPro" id="IPR058155">
    <property type="entry name" value="Skg3/CAF120-like_PH"/>
</dbReference>
<dbReference type="Proteomes" id="UP001213623">
    <property type="component" value="Chromosome 3"/>
</dbReference>
<protein>
    <recommendedName>
        <fullName evidence="2">Skg3/CAF120-like PH-like domain-containing protein</fullName>
    </recommendedName>
</protein>
<evidence type="ECO:0000313" key="4">
    <source>
        <dbReference type="Proteomes" id="UP001213623"/>
    </source>
</evidence>
<gene>
    <name evidence="3" type="ORF">MNAN1_002148</name>
</gene>
<feature type="compositionally biased region" description="Polar residues" evidence="1">
    <location>
        <begin position="1391"/>
        <end position="1407"/>
    </location>
</feature>
<feature type="compositionally biased region" description="Low complexity" evidence="1">
    <location>
        <begin position="1052"/>
        <end position="1087"/>
    </location>
</feature>
<name>A0AAF0ERY0_9BASI</name>